<keyword evidence="2" id="KW-0472">Membrane</keyword>
<keyword evidence="4" id="KW-1185">Reference proteome</keyword>
<keyword evidence="2" id="KW-0812">Transmembrane</keyword>
<feature type="compositionally biased region" description="Basic and acidic residues" evidence="1">
    <location>
        <begin position="292"/>
        <end position="302"/>
    </location>
</feature>
<feature type="transmembrane region" description="Helical" evidence="2">
    <location>
        <begin position="173"/>
        <end position="196"/>
    </location>
</feature>
<feature type="region of interest" description="Disordered" evidence="1">
    <location>
        <begin position="199"/>
        <end position="302"/>
    </location>
</feature>
<evidence type="ECO:0000313" key="4">
    <source>
        <dbReference type="Proteomes" id="UP000280861"/>
    </source>
</evidence>
<feature type="transmembrane region" description="Helical" evidence="2">
    <location>
        <begin position="12"/>
        <end position="32"/>
    </location>
</feature>
<gene>
    <name evidence="3" type="ORF">PSET11_00698</name>
</gene>
<keyword evidence="2" id="KW-1133">Transmembrane helix</keyword>
<evidence type="ECO:0000256" key="1">
    <source>
        <dbReference type="SAM" id="MobiDB-lite"/>
    </source>
</evidence>
<feature type="compositionally biased region" description="Basic residues" evidence="1">
    <location>
        <begin position="199"/>
        <end position="208"/>
    </location>
</feature>
<proteinExistence type="predicted"/>
<dbReference type="EMBL" id="UXAU01000013">
    <property type="protein sequence ID" value="VDC21336.1"/>
    <property type="molecule type" value="Genomic_DNA"/>
</dbReference>
<evidence type="ECO:0000256" key="2">
    <source>
        <dbReference type="SAM" id="Phobius"/>
    </source>
</evidence>
<dbReference type="OrthoDB" id="3695950at2"/>
<dbReference type="RefSeq" id="WP_124090709.1">
    <property type="nucleotide sequence ID" value="NZ_CBCRYA010000008.1"/>
</dbReference>
<protein>
    <recommendedName>
        <fullName evidence="5">Chain length determinant protein</fullName>
    </recommendedName>
</protein>
<sequence>MFLQDLFASLKRRWYFIVVGILITAAVAYFAYGETPVKYQATGSVALVPPPTAVISGDNPFLYMGGLEQALGVLTVKLNSPEVKRPILEQFPDIEYTTTRDPSTNGPIVLVSVTGSTSAETLGALEEVLAAVPANLGVLQDTLKLSQESKMTSMPLSSDEKATVNNSARTRTLLFVAAAGAAATLLLTGQLDKILLRRRSAKASRRGGARSADAGDSETPDEGPKERRSRNRKQQDTTPDAPAAPTAPETPDEPVAGPIAPSTTPAPTPAPTRVPSAGTPARRGSAPVKQGVLRERVHAQQR</sequence>
<reference evidence="3 4" key="1">
    <citation type="submission" date="2018-11" db="EMBL/GenBank/DDBJ databases">
        <authorList>
            <person name="Criscuolo A."/>
        </authorList>
    </citation>
    <scope>NUCLEOTIDE SEQUENCE [LARGE SCALE GENOMIC DNA]</scope>
    <source>
        <strain evidence="3">AT11b</strain>
    </source>
</reference>
<name>A0A3P5WRT0_9MICC</name>
<evidence type="ECO:0000313" key="3">
    <source>
        <dbReference type="EMBL" id="VDC21336.1"/>
    </source>
</evidence>
<dbReference type="AlphaFoldDB" id="A0A3P5WRT0"/>
<evidence type="ECO:0008006" key="5">
    <source>
        <dbReference type="Google" id="ProtNLM"/>
    </source>
</evidence>
<accession>A0A3P5WRT0</accession>
<dbReference type="Proteomes" id="UP000280861">
    <property type="component" value="Unassembled WGS sequence"/>
</dbReference>
<feature type="compositionally biased region" description="Low complexity" evidence="1">
    <location>
        <begin position="236"/>
        <end position="249"/>
    </location>
</feature>
<organism evidence="3 4">
    <name type="scientific">Arthrobacter ulcerisalmonis</name>
    <dbReference type="NCBI Taxonomy" id="2483813"/>
    <lineage>
        <taxon>Bacteria</taxon>
        <taxon>Bacillati</taxon>
        <taxon>Actinomycetota</taxon>
        <taxon>Actinomycetes</taxon>
        <taxon>Micrococcales</taxon>
        <taxon>Micrococcaceae</taxon>
        <taxon>Arthrobacter</taxon>
    </lineage>
</organism>